<comment type="caution">
    <text evidence="4">The sequence shown here is derived from an EMBL/GenBank/DDBJ whole genome shotgun (WGS) entry which is preliminary data.</text>
</comment>
<evidence type="ECO:0000313" key="4">
    <source>
        <dbReference type="EMBL" id="KAF2072924.1"/>
    </source>
</evidence>
<dbReference type="OrthoDB" id="18859at2759"/>
<dbReference type="PANTHER" id="PTHR43619:SF2">
    <property type="entry name" value="S-ADENOSYL-L-METHIONINE-DEPENDENT METHYLTRANSFERASES SUPERFAMILY PROTEIN"/>
    <property type="match status" value="1"/>
</dbReference>
<evidence type="ECO:0000256" key="1">
    <source>
        <dbReference type="ARBA" id="ARBA00008138"/>
    </source>
</evidence>
<accession>A0A8J4PVT9</accession>
<dbReference type="Pfam" id="PF04072">
    <property type="entry name" value="LCM"/>
    <property type="match status" value="1"/>
</dbReference>
<comment type="similarity">
    <text evidence="1">Belongs to the UPF0677 family.</text>
</comment>
<dbReference type="Gene3D" id="3.40.50.150">
    <property type="entry name" value="Vaccinia Virus protein VP39"/>
    <property type="match status" value="1"/>
</dbReference>
<gene>
    <name evidence="4" type="ORF">CYY_005781</name>
</gene>
<dbReference type="InterPro" id="IPR011610">
    <property type="entry name" value="SAM_mthyl_Trfase_ML2640-like"/>
</dbReference>
<dbReference type="InterPro" id="IPR029063">
    <property type="entry name" value="SAM-dependent_MTases_sf"/>
</dbReference>
<name>A0A8J4PVT9_9MYCE</name>
<dbReference type="GO" id="GO:0032259">
    <property type="term" value="P:methylation"/>
    <property type="evidence" value="ECO:0007669"/>
    <property type="project" value="UniProtKB-KW"/>
</dbReference>
<sequence length="405" mass="46592">MDTSKNYSILNCIGRTAFIGASTRCLLTNGFTGAVLKGSNRKDKELVYNYTSTYESLPISVKVHNNLYIYDPYAFFFTNTLESKQIIEDGIKVIQEKFPDLLDNCYFDVFLKRSCKPKGVIGKTLSQLIESNPNLFMKTSSLRVMQFFNNAFKKSKNIPTMEEVKLLIGKCDALTAWGLLTIDDISKRMAIKTRFIDNFVIENYPIKQIVILGSGFDCRAHRLPLSENHKVFEIDLPQVLDYKEKVLEEALRIVPTMSKSKNSLIKMDLRNFDLWKEELVNSGFNPSQPTIWLMEGLLNYFTQYEIHNILESCGELSVSGSKVMMLTMTATKHTQSDHLKQILTCSLLDQYQSYIDDPDFYMKEAGFTENIQMYSESNLLKKLAHQKDSNLEKWNLYSYTIGTMK</sequence>
<proteinExistence type="inferred from homology"/>
<dbReference type="EMBL" id="AJWJ01000239">
    <property type="protein sequence ID" value="KAF2072924.1"/>
    <property type="molecule type" value="Genomic_DNA"/>
</dbReference>
<dbReference type="AlphaFoldDB" id="A0A8J4PVT9"/>
<evidence type="ECO:0008006" key="6">
    <source>
        <dbReference type="Google" id="ProtNLM"/>
    </source>
</evidence>
<evidence type="ECO:0000256" key="3">
    <source>
        <dbReference type="ARBA" id="ARBA00022679"/>
    </source>
</evidence>
<dbReference type="InterPro" id="IPR007213">
    <property type="entry name" value="Ppm1/Ppm2/Tcmp"/>
</dbReference>
<dbReference type="Proteomes" id="UP000695562">
    <property type="component" value="Unassembled WGS sequence"/>
</dbReference>
<keyword evidence="5" id="KW-1185">Reference proteome</keyword>
<dbReference type="PANTHER" id="PTHR43619">
    <property type="entry name" value="S-ADENOSYL-L-METHIONINE-DEPENDENT METHYLTRANSFERASE YKTD-RELATED"/>
    <property type="match status" value="1"/>
</dbReference>
<dbReference type="SUPFAM" id="SSF53335">
    <property type="entry name" value="S-adenosyl-L-methionine-dependent methyltransferases"/>
    <property type="match status" value="1"/>
</dbReference>
<keyword evidence="2" id="KW-0489">Methyltransferase</keyword>
<evidence type="ECO:0000256" key="2">
    <source>
        <dbReference type="ARBA" id="ARBA00022603"/>
    </source>
</evidence>
<dbReference type="NCBIfam" id="TIGR00027">
    <property type="entry name" value="mthyl_TIGR00027"/>
    <property type="match status" value="1"/>
</dbReference>
<evidence type="ECO:0000313" key="5">
    <source>
        <dbReference type="Proteomes" id="UP000695562"/>
    </source>
</evidence>
<organism evidence="4 5">
    <name type="scientific">Polysphondylium violaceum</name>
    <dbReference type="NCBI Taxonomy" id="133409"/>
    <lineage>
        <taxon>Eukaryota</taxon>
        <taxon>Amoebozoa</taxon>
        <taxon>Evosea</taxon>
        <taxon>Eumycetozoa</taxon>
        <taxon>Dictyostelia</taxon>
        <taxon>Dictyosteliales</taxon>
        <taxon>Dictyosteliaceae</taxon>
        <taxon>Polysphondylium</taxon>
    </lineage>
</organism>
<reference evidence="4" key="1">
    <citation type="submission" date="2020-01" db="EMBL/GenBank/DDBJ databases">
        <title>Development of genomics and gene disruption for Polysphondylium violaceum indicates a role for the polyketide synthase stlB in stalk morphogenesis.</title>
        <authorList>
            <person name="Narita B."/>
            <person name="Kawabe Y."/>
            <person name="Kin K."/>
            <person name="Saito T."/>
            <person name="Gibbs R."/>
            <person name="Kuspa A."/>
            <person name="Muzny D."/>
            <person name="Queller D."/>
            <person name="Richards S."/>
            <person name="Strassman J."/>
            <person name="Sucgang R."/>
            <person name="Worley K."/>
            <person name="Schaap P."/>
        </authorList>
    </citation>
    <scope>NUCLEOTIDE SEQUENCE</scope>
    <source>
        <strain evidence="4">QSvi11</strain>
    </source>
</reference>
<keyword evidence="3" id="KW-0808">Transferase</keyword>
<dbReference type="GO" id="GO:0008168">
    <property type="term" value="F:methyltransferase activity"/>
    <property type="evidence" value="ECO:0007669"/>
    <property type="project" value="UniProtKB-KW"/>
</dbReference>
<protein>
    <recommendedName>
        <fullName evidence="6">S-adenosyl-L-methionine-dependent methyltransferase</fullName>
    </recommendedName>
</protein>